<protein>
    <recommendedName>
        <fullName evidence="6">Tetrapyrrole methylase domain-containing protein</fullName>
    </recommendedName>
</protein>
<evidence type="ECO:0000313" key="7">
    <source>
        <dbReference type="EMBL" id="PIX68393.1"/>
    </source>
</evidence>
<dbReference type="InterPro" id="IPR035996">
    <property type="entry name" value="4pyrrol_Methylase_sf"/>
</dbReference>
<dbReference type="PANTHER" id="PTHR46111">
    <property type="entry name" value="RIBOSOMAL RNA SMALL SUBUNIT METHYLTRANSFERASE I"/>
    <property type="match status" value="1"/>
</dbReference>
<dbReference type="InterPro" id="IPR008189">
    <property type="entry name" value="rRNA_ssu_MeTfrase_I"/>
</dbReference>
<dbReference type="EMBL" id="PFJH01000145">
    <property type="protein sequence ID" value="PIX68393.1"/>
    <property type="molecule type" value="Genomic_DNA"/>
</dbReference>
<keyword evidence="1" id="KW-0963">Cytoplasm</keyword>
<dbReference type="InterPro" id="IPR014777">
    <property type="entry name" value="4pyrrole_Mease_sub1"/>
</dbReference>
<dbReference type="GO" id="GO:0032259">
    <property type="term" value="P:methylation"/>
    <property type="evidence" value="ECO:0007669"/>
    <property type="project" value="UniProtKB-KW"/>
</dbReference>
<name>A0A2M7LJZ7_9BACT</name>
<accession>A0A2M7LJZ7</accession>
<evidence type="ECO:0000256" key="1">
    <source>
        <dbReference type="ARBA" id="ARBA00022490"/>
    </source>
</evidence>
<keyword evidence="2" id="KW-0698">rRNA processing</keyword>
<reference evidence="8" key="1">
    <citation type="submission" date="2017-09" db="EMBL/GenBank/DDBJ databases">
        <title>Depth-based differentiation of microbial function through sediment-hosted aquifers and enrichment of novel symbionts in the deep terrestrial subsurface.</title>
        <authorList>
            <person name="Probst A.J."/>
            <person name="Ladd B."/>
            <person name="Jarett J.K."/>
            <person name="Geller-Mcgrath D.E."/>
            <person name="Sieber C.M.K."/>
            <person name="Emerson J.B."/>
            <person name="Anantharaman K."/>
            <person name="Thomas B.C."/>
            <person name="Malmstrom R."/>
            <person name="Stieglmeier M."/>
            <person name="Klingl A."/>
            <person name="Woyke T."/>
            <person name="Ryan C.M."/>
            <person name="Banfield J.F."/>
        </authorList>
    </citation>
    <scope>NUCLEOTIDE SEQUENCE [LARGE SCALE GENOMIC DNA]</scope>
</reference>
<gene>
    <name evidence="7" type="ORF">COZ40_03520</name>
</gene>
<dbReference type="SUPFAM" id="SSF53790">
    <property type="entry name" value="Tetrapyrrole methylase"/>
    <property type="match status" value="1"/>
</dbReference>
<dbReference type="AlphaFoldDB" id="A0A2M7LJZ7"/>
<sequence>MPLISDPGGLLASHCRKKNIPFTVIPGPSSVTTALALAGTTAHTWTYLGFLPRKENELRKLIGKMKQVPSFGKNDHVFIAFESPERFVDTMKVLARTNPTASITVCREMTKMYEEVLTGTPAELAKNKLRGELVLIISL</sequence>
<dbReference type="InterPro" id="IPR000878">
    <property type="entry name" value="4pyrrol_Mease"/>
</dbReference>
<proteinExistence type="predicted"/>
<feature type="domain" description="Tetrapyrrole methylase" evidence="6">
    <location>
        <begin position="1"/>
        <end position="124"/>
    </location>
</feature>
<evidence type="ECO:0000256" key="3">
    <source>
        <dbReference type="ARBA" id="ARBA00022603"/>
    </source>
</evidence>
<dbReference type="PANTHER" id="PTHR46111:SF1">
    <property type="entry name" value="RIBOSOMAL RNA SMALL SUBUNIT METHYLTRANSFERASE I"/>
    <property type="match status" value="1"/>
</dbReference>
<dbReference type="GO" id="GO:0006364">
    <property type="term" value="P:rRNA processing"/>
    <property type="evidence" value="ECO:0007669"/>
    <property type="project" value="UniProtKB-KW"/>
</dbReference>
<dbReference type="Gene3D" id="3.30.950.10">
    <property type="entry name" value="Methyltransferase, Cobalt-precorrin-4 Transmethylase, Domain 2"/>
    <property type="match status" value="1"/>
</dbReference>
<dbReference type="GO" id="GO:0008168">
    <property type="term" value="F:methyltransferase activity"/>
    <property type="evidence" value="ECO:0007669"/>
    <property type="project" value="UniProtKB-KW"/>
</dbReference>
<dbReference type="InterPro" id="IPR014776">
    <property type="entry name" value="4pyrrole_Mease_sub2"/>
</dbReference>
<evidence type="ECO:0000256" key="4">
    <source>
        <dbReference type="ARBA" id="ARBA00022679"/>
    </source>
</evidence>
<comment type="caution">
    <text evidence="7">The sequence shown here is derived from an EMBL/GenBank/DDBJ whole genome shotgun (WGS) entry which is preliminary data.</text>
</comment>
<evidence type="ECO:0000256" key="5">
    <source>
        <dbReference type="ARBA" id="ARBA00022691"/>
    </source>
</evidence>
<dbReference type="Proteomes" id="UP000228500">
    <property type="component" value="Unassembled WGS sequence"/>
</dbReference>
<keyword evidence="4" id="KW-0808">Transferase</keyword>
<keyword evidence="3" id="KW-0489">Methyltransferase</keyword>
<evidence type="ECO:0000313" key="8">
    <source>
        <dbReference type="Proteomes" id="UP000228500"/>
    </source>
</evidence>
<dbReference type="Gene3D" id="3.40.1010.10">
    <property type="entry name" value="Cobalt-precorrin-4 Transmethylase, Domain 1"/>
    <property type="match status" value="1"/>
</dbReference>
<evidence type="ECO:0000259" key="6">
    <source>
        <dbReference type="Pfam" id="PF00590"/>
    </source>
</evidence>
<dbReference type="Pfam" id="PF00590">
    <property type="entry name" value="TP_methylase"/>
    <property type="match status" value="1"/>
</dbReference>
<keyword evidence="5" id="KW-0949">S-adenosyl-L-methionine</keyword>
<evidence type="ECO:0000256" key="2">
    <source>
        <dbReference type="ARBA" id="ARBA00022552"/>
    </source>
</evidence>
<organism evidence="7 8">
    <name type="scientific">Candidatus Roizmanbacteria bacterium CG_4_10_14_3_um_filter_39_13</name>
    <dbReference type="NCBI Taxonomy" id="1974831"/>
    <lineage>
        <taxon>Bacteria</taxon>
        <taxon>Candidatus Roizmaniibacteriota</taxon>
    </lineage>
</organism>